<dbReference type="InterPro" id="IPR020610">
    <property type="entry name" value="Thiolase_AS"/>
</dbReference>
<dbReference type="PROSITE" id="PS00099">
    <property type="entry name" value="THIOLASE_3"/>
    <property type="match status" value="1"/>
</dbReference>
<gene>
    <name evidence="7" type="ORF">ALOHA_HF4000APKG1C9ctg2g6</name>
</gene>
<keyword evidence="2" id="KW-0808">Transferase</keyword>
<keyword evidence="3" id="KW-0012">Acyltransferase</keyword>
<dbReference type="AlphaFoldDB" id="B3T694"/>
<evidence type="ECO:0000256" key="1">
    <source>
        <dbReference type="ARBA" id="ARBA00010982"/>
    </source>
</evidence>
<dbReference type="InterPro" id="IPR020616">
    <property type="entry name" value="Thiolase_N"/>
</dbReference>
<dbReference type="PROSITE" id="PS00737">
    <property type="entry name" value="THIOLASE_2"/>
    <property type="match status" value="1"/>
</dbReference>
<dbReference type="InterPro" id="IPR020613">
    <property type="entry name" value="Thiolase_CS"/>
</dbReference>
<feature type="domain" description="Thiolase N-terminal" evidence="5">
    <location>
        <begin position="16"/>
        <end position="259"/>
    </location>
</feature>
<dbReference type="GO" id="GO:0010124">
    <property type="term" value="P:phenylacetate catabolic process"/>
    <property type="evidence" value="ECO:0007669"/>
    <property type="project" value="TreeGrafter"/>
</dbReference>
<dbReference type="NCBIfam" id="TIGR01930">
    <property type="entry name" value="AcCoA-C-Actrans"/>
    <property type="match status" value="1"/>
</dbReference>
<dbReference type="GO" id="GO:0006635">
    <property type="term" value="P:fatty acid beta-oxidation"/>
    <property type="evidence" value="ECO:0007669"/>
    <property type="project" value="TreeGrafter"/>
</dbReference>
<dbReference type="SUPFAM" id="SSF53901">
    <property type="entry name" value="Thiolase-like"/>
    <property type="match status" value="2"/>
</dbReference>
<dbReference type="PIRSF" id="PIRSF000429">
    <property type="entry name" value="Ac-CoA_Ac_transf"/>
    <property type="match status" value="1"/>
</dbReference>
<evidence type="ECO:0000256" key="2">
    <source>
        <dbReference type="ARBA" id="ARBA00022679"/>
    </source>
</evidence>
<dbReference type="EMBL" id="EU016618">
    <property type="protein sequence ID" value="ABZ08103.1"/>
    <property type="molecule type" value="Genomic_DNA"/>
</dbReference>
<sequence length="389" mass="40722">MNGYSCVLCRWCMKAVIIDWARSPFDRAHKGGLSGIRPDDMAGQVAKALIDRSGIDPAAFDDLLMGCGYPEAEQGYNIARLVTFLAGMPDTVPGVTFNRLCGSSMQAVLSAAAQIEAGWGGCFLCVGTESMTRVKRRGFNWSPHPGLEEGWPEAYVTMGQTAENVAARWSITRDQQERFALASHQKAATARESGSFDAEIIPLSNGDNTVSEDGCIRPGTTLEAMAELVPVFSDGGTVTAATSSPLTDGAVAMIVCSEEFASDHGLEPMARIISGAVTGCPPEIMGIGPVEATRKVLERTGWDIDSIDIFELNEAFSSQSLAVIDELGLDPSKVNLEGGALAIGHPLGASGARITGKAASLLARAGSSRAIATMCIGGGMGIAIALENS</sequence>
<comment type="similarity">
    <text evidence="1">Belongs to the thiolase-like superfamily. Thiolase family.</text>
</comment>
<organism evidence="7">
    <name type="scientific">uncultured marine microorganism HF4000_APKG1C9</name>
    <dbReference type="NCBI Taxonomy" id="455540"/>
    <lineage>
        <taxon>unclassified sequences</taxon>
        <taxon>environmental samples</taxon>
    </lineage>
</organism>
<dbReference type="InterPro" id="IPR016039">
    <property type="entry name" value="Thiolase-like"/>
</dbReference>
<evidence type="ECO:0000259" key="6">
    <source>
        <dbReference type="Pfam" id="PF02803"/>
    </source>
</evidence>
<dbReference type="FunFam" id="3.40.47.10:FF:000010">
    <property type="entry name" value="Acetyl-CoA acetyltransferase (Thiolase)"/>
    <property type="match status" value="1"/>
</dbReference>
<protein>
    <recommendedName>
        <fullName evidence="4">acetyl-CoA C-acyltransferase</fullName>
        <ecNumber evidence="4">2.3.1.16</ecNumber>
    </recommendedName>
</protein>
<proteinExistence type="inferred from homology"/>
<dbReference type="Pfam" id="PF00108">
    <property type="entry name" value="Thiolase_N"/>
    <property type="match status" value="1"/>
</dbReference>
<feature type="domain" description="Thiolase C-terminal" evidence="6">
    <location>
        <begin position="267"/>
        <end position="387"/>
    </location>
</feature>
<evidence type="ECO:0000256" key="3">
    <source>
        <dbReference type="ARBA" id="ARBA00023315"/>
    </source>
</evidence>
<dbReference type="EC" id="2.3.1.16" evidence="4"/>
<dbReference type="InterPro" id="IPR050215">
    <property type="entry name" value="Thiolase-like_sf_Thiolase"/>
</dbReference>
<evidence type="ECO:0000256" key="4">
    <source>
        <dbReference type="ARBA" id="ARBA00024073"/>
    </source>
</evidence>
<evidence type="ECO:0000259" key="5">
    <source>
        <dbReference type="Pfam" id="PF00108"/>
    </source>
</evidence>
<evidence type="ECO:0000313" key="7">
    <source>
        <dbReference type="EMBL" id="ABZ08103.1"/>
    </source>
</evidence>
<dbReference type="InterPro" id="IPR002155">
    <property type="entry name" value="Thiolase"/>
</dbReference>
<dbReference type="PANTHER" id="PTHR43853:SF21">
    <property type="entry name" value="STEROID 3-KETOACYL-COA THIOLASE"/>
    <property type="match status" value="1"/>
</dbReference>
<dbReference type="GO" id="GO:0003988">
    <property type="term" value="F:acetyl-CoA C-acyltransferase activity"/>
    <property type="evidence" value="ECO:0007669"/>
    <property type="project" value="UniProtKB-EC"/>
</dbReference>
<dbReference type="Gene3D" id="3.40.47.10">
    <property type="match status" value="1"/>
</dbReference>
<dbReference type="CDD" id="cd00751">
    <property type="entry name" value="thiolase"/>
    <property type="match status" value="1"/>
</dbReference>
<dbReference type="InterPro" id="IPR020617">
    <property type="entry name" value="Thiolase_C"/>
</dbReference>
<accession>B3T694</accession>
<reference evidence="7" key="1">
    <citation type="journal article" date="2008" name="ISME J.">
        <title>Genomic patterns of recombination, clonal divergence and environment in marine microbial populations.</title>
        <authorList>
            <person name="Konstantinidis K.T."/>
            <person name="Delong E.F."/>
        </authorList>
    </citation>
    <scope>NUCLEOTIDE SEQUENCE</scope>
</reference>
<dbReference type="PANTHER" id="PTHR43853">
    <property type="entry name" value="3-KETOACYL-COA THIOLASE, PEROXISOMAL"/>
    <property type="match status" value="1"/>
</dbReference>
<dbReference type="Pfam" id="PF02803">
    <property type="entry name" value="Thiolase_C"/>
    <property type="match status" value="1"/>
</dbReference>
<name>B3T694_9ZZZZ</name>